<reference evidence="1" key="1">
    <citation type="submission" date="2020-05" db="EMBL/GenBank/DDBJ databases">
        <title>WGS assembly of Panicum virgatum.</title>
        <authorList>
            <person name="Lovell J.T."/>
            <person name="Jenkins J."/>
            <person name="Shu S."/>
            <person name="Juenger T.E."/>
            <person name="Schmutz J."/>
        </authorList>
    </citation>
    <scope>NUCLEOTIDE SEQUENCE</scope>
    <source>
        <strain evidence="1">AP13</strain>
    </source>
</reference>
<organism evidence="1 2">
    <name type="scientific">Panicum virgatum</name>
    <name type="common">Blackwell switchgrass</name>
    <dbReference type="NCBI Taxonomy" id="38727"/>
    <lineage>
        <taxon>Eukaryota</taxon>
        <taxon>Viridiplantae</taxon>
        <taxon>Streptophyta</taxon>
        <taxon>Embryophyta</taxon>
        <taxon>Tracheophyta</taxon>
        <taxon>Spermatophyta</taxon>
        <taxon>Magnoliopsida</taxon>
        <taxon>Liliopsida</taxon>
        <taxon>Poales</taxon>
        <taxon>Poaceae</taxon>
        <taxon>PACMAD clade</taxon>
        <taxon>Panicoideae</taxon>
        <taxon>Panicodae</taxon>
        <taxon>Paniceae</taxon>
        <taxon>Panicinae</taxon>
        <taxon>Panicum</taxon>
        <taxon>Panicum sect. Hiantes</taxon>
    </lineage>
</organism>
<gene>
    <name evidence="1" type="ORF">PVAP13_4KG184800</name>
</gene>
<evidence type="ECO:0000313" key="2">
    <source>
        <dbReference type="Proteomes" id="UP000823388"/>
    </source>
</evidence>
<keyword evidence="2" id="KW-1185">Reference proteome</keyword>
<name>A0A8T0TNI1_PANVG</name>
<proteinExistence type="predicted"/>
<accession>A0A8T0TNI1</accession>
<sequence>MFSAAVSQSGILLYMPRQRRCPKGILTRT</sequence>
<dbReference type="AlphaFoldDB" id="A0A8T0TNI1"/>
<dbReference type="Proteomes" id="UP000823388">
    <property type="component" value="Chromosome 4K"/>
</dbReference>
<evidence type="ECO:0000313" key="1">
    <source>
        <dbReference type="EMBL" id="KAG2610336.1"/>
    </source>
</evidence>
<comment type="caution">
    <text evidence="1">The sequence shown here is derived from an EMBL/GenBank/DDBJ whole genome shotgun (WGS) entry which is preliminary data.</text>
</comment>
<dbReference type="EMBL" id="CM029043">
    <property type="protein sequence ID" value="KAG2610336.1"/>
    <property type="molecule type" value="Genomic_DNA"/>
</dbReference>
<protein>
    <submittedName>
        <fullName evidence="1">Uncharacterized protein</fullName>
    </submittedName>
</protein>